<evidence type="ECO:0000256" key="1">
    <source>
        <dbReference type="SAM" id="MobiDB-lite"/>
    </source>
</evidence>
<keyword evidence="3" id="KW-1185">Reference proteome</keyword>
<feature type="compositionally biased region" description="Acidic residues" evidence="1">
    <location>
        <begin position="84"/>
        <end position="101"/>
    </location>
</feature>
<organism evidence="2 3">
    <name type="scientific">uncultured phage cr111_1</name>
    <dbReference type="NCBI Taxonomy" id="2772071"/>
    <lineage>
        <taxon>Viruses</taxon>
        <taxon>Duplodnaviria</taxon>
        <taxon>Heunggongvirae</taxon>
        <taxon>Uroviricota</taxon>
        <taxon>Caudoviricetes</taxon>
        <taxon>Crassvirales</taxon>
        <taxon>Steigviridae</taxon>
        <taxon>Asinivirinae</taxon>
        <taxon>Lahndsivirus</taxon>
        <taxon>Lahndsivirus rarus</taxon>
    </lineage>
</organism>
<evidence type="ECO:0000313" key="2">
    <source>
        <dbReference type="EMBL" id="QOR59172.1"/>
    </source>
</evidence>
<feature type="region of interest" description="Disordered" evidence="1">
    <location>
        <begin position="80"/>
        <end position="101"/>
    </location>
</feature>
<evidence type="ECO:0000313" key="3">
    <source>
        <dbReference type="Proteomes" id="UP000594132"/>
    </source>
</evidence>
<protein>
    <submittedName>
        <fullName evidence="2">Uncharacterized protein</fullName>
    </submittedName>
</protein>
<dbReference type="RefSeq" id="YP_010111330.1">
    <property type="nucleotide sequence ID" value="NC_055880.1"/>
</dbReference>
<sequence length="101" mass="11884">MTPLEKIKSLVPELPPKDRALAETFIKTRDFKSLWELVHSCLVRIKRNEKKESPNPKYQELNVEKLQTLEAEVSNYQSLIDPGWLDDTEPEEEENPIDEEY</sequence>
<accession>A0A7M1RZ24</accession>
<reference evidence="2 3" key="1">
    <citation type="submission" date="2020-07" db="EMBL/GenBank/DDBJ databases">
        <title>Taxonomic proposal: Crassvirales, a new order of highly abundant and diverse bacterial viruses.</title>
        <authorList>
            <person name="Shkoporov A.N."/>
            <person name="Stockdale S.R."/>
            <person name="Guerin E."/>
            <person name="Ross R.P."/>
            <person name="Hill C."/>
        </authorList>
    </citation>
    <scope>NUCLEOTIDE SEQUENCE [LARGE SCALE GENOMIC DNA]</scope>
</reference>
<proteinExistence type="predicted"/>
<dbReference type="Proteomes" id="UP000594132">
    <property type="component" value="Segment"/>
</dbReference>
<dbReference type="KEGG" id="vg:65129693"/>
<dbReference type="GeneID" id="65129693"/>
<name>A0A7M1RZ24_9CAUD</name>
<dbReference type="EMBL" id="MT774387">
    <property type="protein sequence ID" value="QOR59172.1"/>
    <property type="molecule type" value="Genomic_DNA"/>
</dbReference>